<evidence type="ECO:0000313" key="1">
    <source>
        <dbReference type="Proteomes" id="UP000036681"/>
    </source>
</evidence>
<name>A0A0M3HL17_ASCLU</name>
<sequence length="77" mass="8800">MTYIKHKKESHSLCLVKGQLLLSGTGHFFRLRIRPHFVAFLFFSQTTESASLHLSNSGIKPINTQIFFINSTKTIFS</sequence>
<dbReference type="AlphaFoldDB" id="A0A0M3HL17"/>
<accession>A0A0M3HL17</accession>
<reference evidence="2" key="1">
    <citation type="submission" date="2017-02" db="UniProtKB">
        <authorList>
            <consortium name="WormBaseParasite"/>
        </authorList>
    </citation>
    <scope>IDENTIFICATION</scope>
</reference>
<protein>
    <submittedName>
        <fullName evidence="2">Ovule protein</fullName>
    </submittedName>
</protein>
<dbReference type="Proteomes" id="UP000036681">
    <property type="component" value="Unplaced"/>
</dbReference>
<keyword evidence="1" id="KW-1185">Reference proteome</keyword>
<dbReference type="WBParaSite" id="ALUE_0000221201-mRNA-1">
    <property type="protein sequence ID" value="ALUE_0000221201-mRNA-1"/>
    <property type="gene ID" value="ALUE_0000221201"/>
</dbReference>
<proteinExistence type="predicted"/>
<organism evidence="1 2">
    <name type="scientific">Ascaris lumbricoides</name>
    <name type="common">Giant roundworm</name>
    <dbReference type="NCBI Taxonomy" id="6252"/>
    <lineage>
        <taxon>Eukaryota</taxon>
        <taxon>Metazoa</taxon>
        <taxon>Ecdysozoa</taxon>
        <taxon>Nematoda</taxon>
        <taxon>Chromadorea</taxon>
        <taxon>Rhabditida</taxon>
        <taxon>Spirurina</taxon>
        <taxon>Ascaridomorpha</taxon>
        <taxon>Ascaridoidea</taxon>
        <taxon>Ascarididae</taxon>
        <taxon>Ascaris</taxon>
    </lineage>
</organism>
<evidence type="ECO:0000313" key="2">
    <source>
        <dbReference type="WBParaSite" id="ALUE_0000221201-mRNA-1"/>
    </source>
</evidence>